<keyword evidence="5" id="KW-0560">Oxidoreductase</keyword>
<evidence type="ECO:0000259" key="8">
    <source>
        <dbReference type="Pfam" id="PF00465"/>
    </source>
</evidence>
<keyword evidence="11" id="KW-1185">Reference proteome</keyword>
<dbReference type="EMBL" id="MAMP01000006">
    <property type="protein sequence ID" value="OES46089.1"/>
    <property type="molecule type" value="Genomic_DNA"/>
</dbReference>
<comment type="caution">
    <text evidence="10">The sequence shown here is derived from an EMBL/GenBank/DDBJ whole genome shotgun (WGS) entry which is preliminary data.</text>
</comment>
<dbReference type="AlphaFoldDB" id="A0A1E7DST9"/>
<dbReference type="FunFam" id="3.40.50.1970:FF:000003">
    <property type="entry name" value="Alcohol dehydrogenase, iron-containing"/>
    <property type="match status" value="1"/>
</dbReference>
<proteinExistence type="inferred from homology"/>
<organism evidence="10 11">
    <name type="scientific">Domibacillus iocasae</name>
    <dbReference type="NCBI Taxonomy" id="1714016"/>
    <lineage>
        <taxon>Bacteria</taxon>
        <taxon>Bacillati</taxon>
        <taxon>Bacillota</taxon>
        <taxon>Bacilli</taxon>
        <taxon>Bacillales</taxon>
        <taxon>Bacillaceae</taxon>
        <taxon>Domibacillus</taxon>
    </lineage>
</organism>
<comment type="catalytic activity">
    <reaction evidence="1">
        <text>(S)-3-hydroxybutanoate + 2-oxoglutarate = (R)-2-hydroxyglutarate + acetoacetate</text>
        <dbReference type="Rhea" id="RHEA:23048"/>
        <dbReference type="ChEBI" id="CHEBI:11047"/>
        <dbReference type="ChEBI" id="CHEBI:13705"/>
        <dbReference type="ChEBI" id="CHEBI:15801"/>
        <dbReference type="ChEBI" id="CHEBI:16810"/>
        <dbReference type="EC" id="1.1.99.24"/>
    </reaction>
</comment>
<dbReference type="InterPro" id="IPR018211">
    <property type="entry name" value="ADH_Fe_CS"/>
</dbReference>
<keyword evidence="6" id="KW-0520">NAD</keyword>
<feature type="domain" description="Alcohol dehydrogenase iron-type/glycerol dehydrogenase GldA" evidence="8">
    <location>
        <begin position="11"/>
        <end position="180"/>
    </location>
</feature>
<evidence type="ECO:0000313" key="11">
    <source>
        <dbReference type="Proteomes" id="UP000095658"/>
    </source>
</evidence>
<dbReference type="SUPFAM" id="SSF56796">
    <property type="entry name" value="Dehydroquinate synthase-like"/>
    <property type="match status" value="1"/>
</dbReference>
<dbReference type="Gene3D" id="1.20.1090.10">
    <property type="entry name" value="Dehydroquinate synthase-like - alpha domain"/>
    <property type="match status" value="1"/>
</dbReference>
<dbReference type="Gene3D" id="3.40.50.1970">
    <property type="match status" value="1"/>
</dbReference>
<dbReference type="CDD" id="cd08190">
    <property type="entry name" value="HOT"/>
    <property type="match status" value="1"/>
</dbReference>
<dbReference type="Pfam" id="PF00465">
    <property type="entry name" value="Fe-ADH"/>
    <property type="match status" value="1"/>
</dbReference>
<dbReference type="RefSeq" id="WP_069937247.1">
    <property type="nucleotide sequence ID" value="NZ_MAMP01000006.1"/>
</dbReference>
<reference evidence="10 11" key="1">
    <citation type="submission" date="2016-06" db="EMBL/GenBank/DDBJ databases">
        <title>Domibacillus iocasae genome sequencing.</title>
        <authorList>
            <person name="Verma A."/>
            <person name="Pal Y."/>
            <person name="Ojha A.K."/>
            <person name="Krishnamurthi S."/>
        </authorList>
    </citation>
    <scope>NUCLEOTIDE SEQUENCE [LARGE SCALE GENOMIC DNA]</scope>
    <source>
        <strain evidence="10 11">DSM 29979</strain>
    </source>
</reference>
<comment type="similarity">
    <text evidence="2">Belongs to the iron-containing alcohol dehydrogenase family. Hydroxyacid-oxoacid transhydrogenase subfamily.</text>
</comment>
<evidence type="ECO:0000256" key="6">
    <source>
        <dbReference type="ARBA" id="ARBA00023027"/>
    </source>
</evidence>
<dbReference type="PROSITE" id="PS00913">
    <property type="entry name" value="ADH_IRON_1"/>
    <property type="match status" value="1"/>
</dbReference>
<protein>
    <recommendedName>
        <fullName evidence="3">hydroxyacid-oxoacid transhydrogenase</fullName>
        <ecNumber evidence="3">1.1.99.24</ecNumber>
    </recommendedName>
</protein>
<evidence type="ECO:0000256" key="1">
    <source>
        <dbReference type="ARBA" id="ARBA00000813"/>
    </source>
</evidence>
<evidence type="ECO:0000259" key="9">
    <source>
        <dbReference type="Pfam" id="PF25137"/>
    </source>
</evidence>
<dbReference type="GO" id="GO:0046872">
    <property type="term" value="F:metal ion binding"/>
    <property type="evidence" value="ECO:0007669"/>
    <property type="project" value="InterPro"/>
</dbReference>
<evidence type="ECO:0000256" key="5">
    <source>
        <dbReference type="ARBA" id="ARBA00023002"/>
    </source>
</evidence>
<dbReference type="InterPro" id="IPR001670">
    <property type="entry name" value="ADH_Fe/GldA"/>
</dbReference>
<evidence type="ECO:0000256" key="7">
    <source>
        <dbReference type="ARBA" id="ARBA00049496"/>
    </source>
</evidence>
<dbReference type="OrthoDB" id="9815791at2"/>
<evidence type="ECO:0000256" key="3">
    <source>
        <dbReference type="ARBA" id="ARBA00013182"/>
    </source>
</evidence>
<dbReference type="FunFam" id="1.20.1090.10:FF:000001">
    <property type="entry name" value="Aldehyde-alcohol dehydrogenase"/>
    <property type="match status" value="1"/>
</dbReference>
<dbReference type="Proteomes" id="UP000095658">
    <property type="component" value="Unassembled WGS sequence"/>
</dbReference>
<dbReference type="InterPro" id="IPR042157">
    <property type="entry name" value="HOT"/>
</dbReference>
<dbReference type="GO" id="GO:0047988">
    <property type="term" value="F:hydroxyacid-oxoacid transhydrogenase activity"/>
    <property type="evidence" value="ECO:0007669"/>
    <property type="project" value="UniProtKB-EC"/>
</dbReference>
<dbReference type="Pfam" id="PF25137">
    <property type="entry name" value="ADH_Fe_C"/>
    <property type="match status" value="1"/>
</dbReference>
<dbReference type="InterPro" id="IPR039697">
    <property type="entry name" value="Alcohol_dehydrogenase_Fe"/>
</dbReference>
<name>A0A1E7DST9_9BACI</name>
<dbReference type="GO" id="GO:0004022">
    <property type="term" value="F:alcohol dehydrogenase (NAD+) activity"/>
    <property type="evidence" value="ECO:0007669"/>
    <property type="project" value="InterPro"/>
</dbReference>
<comment type="catalytic activity">
    <reaction evidence="7">
        <text>4-hydroxybutanoate + 2-oxoglutarate = (R)-2-hydroxyglutarate + succinate semialdehyde</text>
        <dbReference type="Rhea" id="RHEA:24734"/>
        <dbReference type="ChEBI" id="CHEBI:15801"/>
        <dbReference type="ChEBI" id="CHEBI:16724"/>
        <dbReference type="ChEBI" id="CHEBI:16810"/>
        <dbReference type="ChEBI" id="CHEBI:57706"/>
        <dbReference type="EC" id="1.1.99.24"/>
    </reaction>
</comment>
<gene>
    <name evidence="10" type="ORF">BA724_16005</name>
</gene>
<dbReference type="STRING" id="1714016.BA724_16005"/>
<dbReference type="InterPro" id="IPR056798">
    <property type="entry name" value="ADH_Fe_C"/>
</dbReference>
<evidence type="ECO:0000313" key="10">
    <source>
        <dbReference type="EMBL" id="OES46089.1"/>
    </source>
</evidence>
<dbReference type="EC" id="1.1.99.24" evidence="3"/>
<keyword evidence="4" id="KW-0809">Transit peptide</keyword>
<sequence length="401" mass="42188">MRNIWEFFSTERIVFGNGAVQQLDSILKRLNAKNVLLVTDPGIVNAGIADRIITLLKDADYNVVVYDKVVPEPPVSSAIECYEFAKSQMETDAIIGLGGGSSIDMAKIAALLIKYGGHPLDYYGGENQIPGPIAPLIAIPTTAGTGSEVTSVAVLTDTENNIKAGISDNYLRPAVALLDPELTLGLPSYVTACSGIDALSHAVEAYTAKKSQYIQAEGNILFQGSLPISDALALHAIKLIADNLTLAVQQGSNVEARGNMLAGSLLAGMAFSNAGTAAAHALAYPIGGLVKSPHGEVTGLLLPYVMKFNAAIETEKMGNIADAFGVAAEGLSVKEKAQAAGDAVLQLLKDIGLPTHLSQIGIKEEDIPSIAEKALEIARLVRNNPRVPTQKGFEELLQSAF</sequence>
<evidence type="ECO:0000256" key="2">
    <source>
        <dbReference type="ARBA" id="ARBA00010005"/>
    </source>
</evidence>
<dbReference type="PANTHER" id="PTHR11496">
    <property type="entry name" value="ALCOHOL DEHYDROGENASE"/>
    <property type="match status" value="1"/>
</dbReference>
<dbReference type="PANTHER" id="PTHR11496:SF102">
    <property type="entry name" value="ALCOHOL DEHYDROGENASE 4"/>
    <property type="match status" value="1"/>
</dbReference>
<feature type="domain" description="Fe-containing alcohol dehydrogenase-like C-terminal" evidence="9">
    <location>
        <begin position="191"/>
        <end position="401"/>
    </location>
</feature>
<evidence type="ECO:0000256" key="4">
    <source>
        <dbReference type="ARBA" id="ARBA00022946"/>
    </source>
</evidence>
<accession>A0A1E7DST9</accession>